<dbReference type="STRING" id="572036.SAMN05661099_1223"/>
<reference evidence="2" key="1">
    <citation type="submission" date="2017-02" db="EMBL/GenBank/DDBJ databases">
        <authorList>
            <person name="Varghese N."/>
            <person name="Submissions S."/>
        </authorList>
    </citation>
    <scope>NUCLEOTIDE SEQUENCE [LARGE SCALE GENOMIC DNA]</scope>
    <source>
        <strain evidence="2">DSM 22385</strain>
    </source>
</reference>
<evidence type="ECO:0000313" key="1">
    <source>
        <dbReference type="EMBL" id="SKB41424.1"/>
    </source>
</evidence>
<dbReference type="AlphaFoldDB" id="A0A1T5B2I2"/>
<dbReference type="RefSeq" id="WP_079701726.1">
    <property type="nucleotide sequence ID" value="NZ_FUYR01000001.1"/>
</dbReference>
<proteinExistence type="predicted"/>
<dbReference type="Proteomes" id="UP000189981">
    <property type="component" value="Unassembled WGS sequence"/>
</dbReference>
<organism evidence="1 2">
    <name type="scientific">Daejeonella lutea</name>
    <dbReference type="NCBI Taxonomy" id="572036"/>
    <lineage>
        <taxon>Bacteria</taxon>
        <taxon>Pseudomonadati</taxon>
        <taxon>Bacteroidota</taxon>
        <taxon>Sphingobacteriia</taxon>
        <taxon>Sphingobacteriales</taxon>
        <taxon>Sphingobacteriaceae</taxon>
        <taxon>Daejeonella</taxon>
    </lineage>
</organism>
<protein>
    <submittedName>
        <fullName evidence="1">Uncharacterized protein</fullName>
    </submittedName>
</protein>
<dbReference type="OrthoDB" id="966005at2"/>
<sequence>MSKLKILTLVLILLTAQLVRGQKSLEFRFTPKISQKPEIENPSPARITAPTQIAYDMGVTFTHMLNQKWGVGGGITLGSTVYRMDFSAPSSAFGTKQDKGNLDIGYYFYPYKYQGITARGLRNFALNKRTSLRILAEPSLMYYSYSEDNFDGFTDGFNRAVPYDPENPATLPADLLVDIPGTGHRLDLYLAAGLGIERKLSPSSSFVIGVRKSFGLRPIGAGILQVQMNDKLYTGKFNTRAGFFGVDLAYKYSFQKKPESVKQLQMVPATGKYQRVVYGELQGAGMGYSLNYDMRLKPDRKDGFGFRAGLGWEPDEYSGNWTTLPLGINYVLGKRKHGFEMGLGVTFFHNASGANYFIDLYDDEPHPKITSAELFTIGYRYQVSPKLLLRATNSFMYTGKGYFYTPLWEGLSFGYTFNTPKLPPRLPKLTTEKVLDEPAPGRYRKAIFVEGGGNVFGLSANFDMRLRPGRNDGPGFRAGVGYGAVLYEDDYRYFGLAIPLSYNYIFRNERSGIETGLGVTPSFATGNGISNPSLAVVANLGYRLQPLREGLIVRATYSPAYDNRGFRSGLGVSFGYSFR</sequence>
<keyword evidence="2" id="KW-1185">Reference proteome</keyword>
<dbReference type="EMBL" id="FUYR01000001">
    <property type="protein sequence ID" value="SKB41424.1"/>
    <property type="molecule type" value="Genomic_DNA"/>
</dbReference>
<gene>
    <name evidence="1" type="ORF">SAMN05661099_1223</name>
</gene>
<name>A0A1T5B2I2_9SPHI</name>
<accession>A0A1T5B2I2</accession>
<evidence type="ECO:0000313" key="2">
    <source>
        <dbReference type="Proteomes" id="UP000189981"/>
    </source>
</evidence>